<gene>
    <name evidence="1" type="ordered locus">M5M_00305</name>
</gene>
<dbReference type="HOGENOM" id="CLU_609562_0_0_6"/>
<dbReference type="KEGG" id="saga:M5M_00305"/>
<accession>K4KH79</accession>
<dbReference type="AlphaFoldDB" id="K4KH79"/>
<dbReference type="RefSeq" id="WP_015045471.1">
    <property type="nucleotide sequence ID" value="NC_018868.3"/>
</dbReference>
<name>K4KH79_SIMAS</name>
<reference evidence="1 2" key="1">
    <citation type="journal article" date="2013" name="Genome Announc.">
        <title>Complete genome sequence of Simiduia agarivorans SA1(T), a marine bacterium able to degrade a variety of polysaccharides.</title>
        <authorList>
            <person name="Lin S.Y."/>
            <person name="Shieh W.Y."/>
            <person name="Chen J.S."/>
            <person name="Tang S.L."/>
        </authorList>
    </citation>
    <scope>NUCLEOTIDE SEQUENCE [LARGE SCALE GENOMIC DNA]</scope>
    <source>
        <strain evidence="2">DSM 21679 / JCM 13881 / BCRC 17597 / SA1</strain>
    </source>
</reference>
<evidence type="ECO:0000313" key="2">
    <source>
        <dbReference type="Proteomes" id="UP000000466"/>
    </source>
</evidence>
<dbReference type="EMBL" id="CP003746">
    <property type="protein sequence ID" value="AFU97298.1"/>
    <property type="molecule type" value="Genomic_DNA"/>
</dbReference>
<organism evidence="1 2">
    <name type="scientific">Simiduia agarivorans (strain DSM 21679 / JCM 13881 / BCRC 17597 / SA1)</name>
    <dbReference type="NCBI Taxonomy" id="1117647"/>
    <lineage>
        <taxon>Bacteria</taxon>
        <taxon>Pseudomonadati</taxon>
        <taxon>Pseudomonadota</taxon>
        <taxon>Gammaproteobacteria</taxon>
        <taxon>Cellvibrionales</taxon>
        <taxon>Cellvibrionaceae</taxon>
        <taxon>Simiduia</taxon>
    </lineage>
</organism>
<proteinExistence type="predicted"/>
<evidence type="ECO:0000313" key="1">
    <source>
        <dbReference type="EMBL" id="AFU97298.1"/>
    </source>
</evidence>
<dbReference type="Proteomes" id="UP000000466">
    <property type="component" value="Chromosome"/>
</dbReference>
<sequence>MNLFAVSGSHTYPQVVGSCFYLKSFYYYYRVDGGQELHLTEFTKEDIRIFKHDTDDVAIYYKEANLLATFVGDRKSVVPKQEADIFIDSRETKSFGDCSVSVESRFPDPNVYLFKTANELTPCTFATSWFLLAVIDCFYFFYDYSVHEVVKLNKDFNEVARKSFKSTWTKFSQLDNLLFIYTRSGTHGDVAVFDLERFDSIAALPSEAKSVSIVVQPERVDDSVLFSCGDKSYCWDGNALRETFTDKPVAAYVGKSNFYYIAFKNDPNIYAYDSNLDRTVGKKISASVGFMPARIAAVNDLNCAIFRPVGSREIGGLTYFATWKDDELFSELDIDCLLEPLIYSEEKIYVGEYFFVKIAMQGCDEYGTLARQMMAAVDDAMFKYAFTGEQNIYSDKFLGKIEVDVEKSELLSSRQQKELKDACKEVFRFYMYATSKVTGKACSLKMNFI</sequence>
<keyword evidence="2" id="KW-1185">Reference proteome</keyword>
<protein>
    <submittedName>
        <fullName evidence="1">Uncharacterized protein</fullName>
    </submittedName>
</protein>